<dbReference type="EMBL" id="CP157199">
    <property type="protein sequence ID" value="XBG61211.1"/>
    <property type="molecule type" value="Genomic_DNA"/>
</dbReference>
<dbReference type="GO" id="GO:0030313">
    <property type="term" value="C:cell envelope"/>
    <property type="evidence" value="ECO:0007669"/>
    <property type="project" value="UniProtKB-SubCell"/>
</dbReference>
<keyword evidence="7" id="KW-0482">Metalloprotease</keyword>
<feature type="domain" description="Csd3-like second N-terminal" evidence="9">
    <location>
        <begin position="170"/>
        <end position="277"/>
    </location>
</feature>
<dbReference type="CDD" id="cd12797">
    <property type="entry name" value="M23_peptidase"/>
    <property type="match status" value="1"/>
</dbReference>
<dbReference type="PANTHER" id="PTHR21666">
    <property type="entry name" value="PEPTIDASE-RELATED"/>
    <property type="match status" value="1"/>
</dbReference>
<keyword evidence="3" id="KW-0645">Protease</keyword>
<dbReference type="PROSITE" id="PS51257">
    <property type="entry name" value="PROKAR_LIPOPROTEIN"/>
    <property type="match status" value="1"/>
</dbReference>
<evidence type="ECO:0000259" key="9">
    <source>
        <dbReference type="Pfam" id="PF19425"/>
    </source>
</evidence>
<evidence type="ECO:0000256" key="2">
    <source>
        <dbReference type="ARBA" id="ARBA00004196"/>
    </source>
</evidence>
<dbReference type="Pfam" id="PF01551">
    <property type="entry name" value="Peptidase_M23"/>
    <property type="match status" value="1"/>
</dbReference>
<evidence type="ECO:0000256" key="7">
    <source>
        <dbReference type="ARBA" id="ARBA00023049"/>
    </source>
</evidence>
<dbReference type="PANTHER" id="PTHR21666:SF288">
    <property type="entry name" value="CELL DIVISION PROTEIN YTFB"/>
    <property type="match status" value="1"/>
</dbReference>
<dbReference type="InterPro" id="IPR050570">
    <property type="entry name" value="Cell_wall_metabolism_enzyme"/>
</dbReference>
<dbReference type="GO" id="GO:0006508">
    <property type="term" value="P:proteolysis"/>
    <property type="evidence" value="ECO:0007669"/>
    <property type="project" value="UniProtKB-KW"/>
</dbReference>
<evidence type="ECO:0000256" key="5">
    <source>
        <dbReference type="ARBA" id="ARBA00022801"/>
    </source>
</evidence>
<dbReference type="InterPro" id="IPR016047">
    <property type="entry name" value="M23ase_b-sheet_dom"/>
</dbReference>
<dbReference type="RefSeq" id="WP_347923587.1">
    <property type="nucleotide sequence ID" value="NZ_CP157199.1"/>
</dbReference>
<evidence type="ECO:0000256" key="3">
    <source>
        <dbReference type="ARBA" id="ARBA00022670"/>
    </source>
</evidence>
<name>A0AAU7BSV2_9FLAO</name>
<protein>
    <submittedName>
        <fullName evidence="10">Peptidoglycan DD-metalloendopeptidase family protein</fullName>
    </submittedName>
</protein>
<dbReference type="InterPro" id="IPR045834">
    <property type="entry name" value="Csd3_N2"/>
</dbReference>
<dbReference type="Pfam" id="PF19425">
    <property type="entry name" value="Csd3_N2"/>
    <property type="match status" value="1"/>
</dbReference>
<sequence>MIFQNKKLQKGLLIFTLSVGIVSCKQEPKVDINSDEIALEEEKEIEKYEFGFNLNDFIVVRDTIRRGDSFGQILERNKIGYPQIYNIVEKTKDSFNIARLQEGKPYTLLCSKDSLQLPTCFIYQPNKEDYVVINFQDSIHAYSNKKPIKYVEKEATGTIAPGSNISQVLDELGLSQRLAYMMADDIYAWTIDFNRLQQGDKFKVIYTDKYIDDSTYVGVHKIKAAYFEHNKEPFYAFEFETDKERGFKDYFSEDAKNLRRAFLKAPVQFSRVSSRYNLKRRIAYYGNRVRPHKGTDFAASIGTPILATANGTVTSSSYTRGNGKYVKIKHNATYSTQYLHMKNRNVKVGQFVKQGDVIGWVGMTGNTGGPHVCYRFWKNGKQVDPFKQKLPEAEPISDSLKAEYLEFIKPLKAQLDGIEFLRNQLEIKIDSTKVLDNQILVEDDLITEK</sequence>
<evidence type="ECO:0000256" key="4">
    <source>
        <dbReference type="ARBA" id="ARBA00022723"/>
    </source>
</evidence>
<dbReference type="InterPro" id="IPR011055">
    <property type="entry name" value="Dup_hybrid_motif"/>
</dbReference>
<feature type="domain" description="M23ase beta-sheet core" evidence="8">
    <location>
        <begin position="291"/>
        <end position="385"/>
    </location>
</feature>
<keyword evidence="5" id="KW-0378">Hydrolase</keyword>
<evidence type="ECO:0000256" key="1">
    <source>
        <dbReference type="ARBA" id="ARBA00001947"/>
    </source>
</evidence>
<reference evidence="10" key="1">
    <citation type="submission" date="2024-05" db="EMBL/GenBank/DDBJ databases">
        <title>Pontimicrobium maritimus sp. nov., isolated form sea water.</title>
        <authorList>
            <person name="Muhammad N."/>
            <person name="Vuong T.Q."/>
            <person name="Han H.L."/>
            <person name="Kim S.-G."/>
        </authorList>
    </citation>
    <scope>NUCLEOTIDE SEQUENCE</scope>
    <source>
        <strain evidence="10">SW4</strain>
    </source>
</reference>
<keyword evidence="4" id="KW-0479">Metal-binding</keyword>
<dbReference type="GO" id="GO:0004222">
    <property type="term" value="F:metalloendopeptidase activity"/>
    <property type="evidence" value="ECO:0007669"/>
    <property type="project" value="TreeGrafter"/>
</dbReference>
<dbReference type="GO" id="GO:0046872">
    <property type="term" value="F:metal ion binding"/>
    <property type="evidence" value="ECO:0007669"/>
    <property type="project" value="UniProtKB-KW"/>
</dbReference>
<comment type="cofactor">
    <cofactor evidence="1">
        <name>Zn(2+)</name>
        <dbReference type="ChEBI" id="CHEBI:29105"/>
    </cofactor>
</comment>
<comment type="subcellular location">
    <subcellularLocation>
        <location evidence="2">Cell envelope</location>
    </subcellularLocation>
</comment>
<evidence type="ECO:0000313" key="10">
    <source>
        <dbReference type="EMBL" id="XBG61211.1"/>
    </source>
</evidence>
<dbReference type="Gene3D" id="2.70.70.10">
    <property type="entry name" value="Glucose Permease (Domain IIA)"/>
    <property type="match status" value="1"/>
</dbReference>
<accession>A0AAU7BSV2</accession>
<organism evidence="10">
    <name type="scientific">Pontimicrobium sp. SW4</name>
    <dbReference type="NCBI Taxonomy" id="3153519"/>
    <lineage>
        <taxon>Bacteria</taxon>
        <taxon>Pseudomonadati</taxon>
        <taxon>Bacteroidota</taxon>
        <taxon>Flavobacteriia</taxon>
        <taxon>Flavobacteriales</taxon>
        <taxon>Flavobacteriaceae</taxon>
        <taxon>Pontimicrobium</taxon>
    </lineage>
</organism>
<proteinExistence type="predicted"/>
<evidence type="ECO:0000259" key="8">
    <source>
        <dbReference type="Pfam" id="PF01551"/>
    </source>
</evidence>
<keyword evidence="6" id="KW-0862">Zinc</keyword>
<dbReference type="SUPFAM" id="SSF51261">
    <property type="entry name" value="Duplicated hybrid motif"/>
    <property type="match status" value="1"/>
</dbReference>
<dbReference type="Gene3D" id="3.10.450.350">
    <property type="match status" value="2"/>
</dbReference>
<evidence type="ECO:0000256" key="6">
    <source>
        <dbReference type="ARBA" id="ARBA00022833"/>
    </source>
</evidence>
<dbReference type="AlphaFoldDB" id="A0AAU7BSV2"/>
<gene>
    <name evidence="10" type="ORF">ABGB03_15260</name>
</gene>